<comment type="caution">
    <text evidence="1">The sequence shown here is derived from an EMBL/GenBank/DDBJ whole genome shotgun (WGS) entry which is preliminary data.</text>
</comment>
<protein>
    <submittedName>
        <fullName evidence="1">Uncharacterized protein</fullName>
    </submittedName>
</protein>
<dbReference type="RefSeq" id="WP_110790102.1">
    <property type="nucleotide sequence ID" value="NZ_QJRY01000001.1"/>
</dbReference>
<dbReference type="EMBL" id="QJRY01000001">
    <property type="protein sequence ID" value="PYB77674.1"/>
    <property type="molecule type" value="Genomic_DNA"/>
</dbReference>
<evidence type="ECO:0000313" key="2">
    <source>
        <dbReference type="Proteomes" id="UP000247536"/>
    </source>
</evidence>
<dbReference type="Proteomes" id="UP000247536">
    <property type="component" value="Unassembled WGS sequence"/>
</dbReference>
<sequence length="76" mass="8565">MSEDRKDPAERILIARAIRKVRNAHGAWMAKDPNTRELIAELVHSGIDQEDELVELVEISAMAGGKRYDKTTATFQ</sequence>
<organism evidence="1 2">
    <name type="scientific">Rhizobium wuzhouense</name>
    <dbReference type="NCBI Taxonomy" id="1986026"/>
    <lineage>
        <taxon>Bacteria</taxon>
        <taxon>Pseudomonadati</taxon>
        <taxon>Pseudomonadota</taxon>
        <taxon>Alphaproteobacteria</taxon>
        <taxon>Hyphomicrobiales</taxon>
        <taxon>Rhizobiaceae</taxon>
        <taxon>Rhizobium/Agrobacterium group</taxon>
        <taxon>Rhizobium</taxon>
    </lineage>
</organism>
<accession>A0ABX5NZ48</accession>
<evidence type="ECO:0000313" key="1">
    <source>
        <dbReference type="EMBL" id="PYB77674.1"/>
    </source>
</evidence>
<proteinExistence type="predicted"/>
<reference evidence="1 2" key="1">
    <citation type="submission" date="2018-06" db="EMBL/GenBank/DDBJ databases">
        <title>Rhizobium wuzhouense sp. nov., isolated from roots of Oryza officinalis.</title>
        <authorList>
            <person name="Yuan T."/>
        </authorList>
    </citation>
    <scope>NUCLEOTIDE SEQUENCE [LARGE SCALE GENOMIC DNA]</scope>
    <source>
        <strain evidence="1 2">W44</strain>
    </source>
</reference>
<name>A0ABX5NZ48_9HYPH</name>
<keyword evidence="2" id="KW-1185">Reference proteome</keyword>
<gene>
    <name evidence="1" type="ORF">DMY87_04825</name>
</gene>